<dbReference type="EMBL" id="CP002017">
    <property type="protein sequence ID" value="ADG05150.1"/>
    <property type="molecule type" value="Genomic_DNA"/>
</dbReference>
<accession>D5WT46</accession>
<dbReference type="AlphaFoldDB" id="D5WT46"/>
<gene>
    <name evidence="1" type="ordered locus">Btus_0380</name>
</gene>
<proteinExistence type="predicted"/>
<organism evidence="1 2">
    <name type="scientific">Kyrpidia tusciae (strain DSM 2912 / NBRC 15312 / T2)</name>
    <name type="common">Bacillus tusciae</name>
    <dbReference type="NCBI Taxonomy" id="562970"/>
    <lineage>
        <taxon>Bacteria</taxon>
        <taxon>Bacillati</taxon>
        <taxon>Bacillota</taxon>
        <taxon>Bacilli</taxon>
        <taxon>Bacillales</taxon>
        <taxon>Alicyclobacillaceae</taxon>
        <taxon>Kyrpidia</taxon>
    </lineage>
</organism>
<evidence type="ECO:0000313" key="1">
    <source>
        <dbReference type="EMBL" id="ADG05150.1"/>
    </source>
</evidence>
<sequence length="46" mass="5211">MEIRGAPGRFLTRIGRKGLEMDSFRRGLVRILLIRQVVLACGQRNG</sequence>
<reference evidence="1 2" key="1">
    <citation type="journal article" date="2011" name="Stand. Genomic Sci.">
        <title>Complete genome sequence of the thermophilic, hydrogen-oxidizing Bacillus tusciae type strain (T2) and reclassification in the new genus, Kyrpidia gen. nov. as Kyrpidia tusciae comb. nov. and emendation of the family Alicyclobacillaceae da Costa and Rainey, 2010.</title>
        <authorList>
            <person name="Klenk H.P."/>
            <person name="Lapidus A."/>
            <person name="Chertkov O."/>
            <person name="Copeland A."/>
            <person name="Del Rio T.G."/>
            <person name="Nolan M."/>
            <person name="Lucas S."/>
            <person name="Chen F."/>
            <person name="Tice H."/>
            <person name="Cheng J.F."/>
            <person name="Han C."/>
            <person name="Bruce D."/>
            <person name="Goodwin L."/>
            <person name="Pitluck S."/>
            <person name="Pati A."/>
            <person name="Ivanova N."/>
            <person name="Mavromatis K."/>
            <person name="Daum C."/>
            <person name="Chen A."/>
            <person name="Palaniappan K."/>
            <person name="Chang Y.J."/>
            <person name="Land M."/>
            <person name="Hauser L."/>
            <person name="Jeffries C.D."/>
            <person name="Detter J.C."/>
            <person name="Rohde M."/>
            <person name="Abt B."/>
            <person name="Pukall R."/>
            <person name="Goker M."/>
            <person name="Bristow J."/>
            <person name="Markowitz V."/>
            <person name="Hugenholtz P."/>
            <person name="Eisen J.A."/>
        </authorList>
    </citation>
    <scope>NUCLEOTIDE SEQUENCE [LARGE SCALE GENOMIC DNA]</scope>
    <source>
        <strain evidence="1 2">DSM 2912</strain>
    </source>
</reference>
<dbReference type="KEGG" id="bts:Btus_0380"/>
<dbReference type="HOGENOM" id="CLU_3184908_0_0_9"/>
<protein>
    <submittedName>
        <fullName evidence="1">Uncharacterized protein</fullName>
    </submittedName>
</protein>
<name>D5WT46_KYRT2</name>
<keyword evidence="2" id="KW-1185">Reference proteome</keyword>
<evidence type="ECO:0000313" key="2">
    <source>
        <dbReference type="Proteomes" id="UP000002368"/>
    </source>
</evidence>
<dbReference type="STRING" id="562970.Btus_0380"/>
<dbReference type="Proteomes" id="UP000002368">
    <property type="component" value="Chromosome"/>
</dbReference>